<dbReference type="Gene3D" id="3.40.50.300">
    <property type="entry name" value="P-loop containing nucleotide triphosphate hydrolases"/>
    <property type="match status" value="1"/>
</dbReference>
<dbReference type="GO" id="GO:0005694">
    <property type="term" value="C:chromosome"/>
    <property type="evidence" value="ECO:0007669"/>
    <property type="project" value="TreeGrafter"/>
</dbReference>
<dbReference type="Proteomes" id="UP000695007">
    <property type="component" value="Unplaced"/>
</dbReference>
<dbReference type="PANTHER" id="PTHR13710">
    <property type="entry name" value="DNA HELICASE RECQ FAMILY MEMBER"/>
    <property type="match status" value="1"/>
</dbReference>
<organism evidence="5 6">
    <name type="scientific">Ceratosolen solmsi marchali</name>
    <dbReference type="NCBI Taxonomy" id="326594"/>
    <lineage>
        <taxon>Eukaryota</taxon>
        <taxon>Metazoa</taxon>
        <taxon>Ecdysozoa</taxon>
        <taxon>Arthropoda</taxon>
        <taxon>Hexapoda</taxon>
        <taxon>Insecta</taxon>
        <taxon>Pterygota</taxon>
        <taxon>Neoptera</taxon>
        <taxon>Endopterygota</taxon>
        <taxon>Hymenoptera</taxon>
        <taxon>Apocrita</taxon>
        <taxon>Proctotrupomorpha</taxon>
        <taxon>Chalcidoidea</taxon>
        <taxon>Agaonidae</taxon>
        <taxon>Agaoninae</taxon>
        <taxon>Ceratosolen</taxon>
    </lineage>
</organism>
<feature type="domain" description="Helicase C-terminal" evidence="4">
    <location>
        <begin position="1"/>
        <end position="77"/>
    </location>
</feature>
<reference evidence="6" key="1">
    <citation type="submission" date="2025-08" db="UniProtKB">
        <authorList>
            <consortium name="RefSeq"/>
        </authorList>
    </citation>
    <scope>IDENTIFICATION</scope>
</reference>
<evidence type="ECO:0000313" key="6">
    <source>
        <dbReference type="RefSeq" id="XP_011495932.1"/>
    </source>
</evidence>
<dbReference type="GO" id="GO:0005634">
    <property type="term" value="C:nucleus"/>
    <property type="evidence" value="ECO:0007669"/>
    <property type="project" value="TreeGrafter"/>
</dbReference>
<evidence type="ECO:0000256" key="2">
    <source>
        <dbReference type="ARBA" id="ARBA00034617"/>
    </source>
</evidence>
<gene>
    <name evidence="6" type="primary">LOC105360664</name>
</gene>
<name>A0AAJ7DT48_9HYME</name>
<dbReference type="PROSITE" id="PS51194">
    <property type="entry name" value="HELICASE_CTER"/>
    <property type="match status" value="1"/>
</dbReference>
<dbReference type="GO" id="GO:0043138">
    <property type="term" value="F:3'-5' DNA helicase activity"/>
    <property type="evidence" value="ECO:0007669"/>
    <property type="project" value="UniProtKB-EC"/>
</dbReference>
<accession>A0AAJ7DT48</accession>
<dbReference type="GO" id="GO:0000724">
    <property type="term" value="P:double-strand break repair via homologous recombination"/>
    <property type="evidence" value="ECO:0007669"/>
    <property type="project" value="TreeGrafter"/>
</dbReference>
<evidence type="ECO:0000313" key="5">
    <source>
        <dbReference type="Proteomes" id="UP000695007"/>
    </source>
</evidence>
<evidence type="ECO:0000256" key="1">
    <source>
        <dbReference type="ARBA" id="ARBA00005446"/>
    </source>
</evidence>
<comment type="similarity">
    <text evidence="1">Belongs to the helicase family. RecQ subfamily.</text>
</comment>
<protein>
    <recommendedName>
        <fullName evidence="3">DNA 3'-5' helicase</fullName>
        <ecNumber evidence="3">5.6.2.4</ecNumber>
    </recommendedName>
</protein>
<dbReference type="KEGG" id="csol:105360664"/>
<dbReference type="GeneID" id="105360664"/>
<keyword evidence="5" id="KW-1185">Reference proteome</keyword>
<evidence type="ECO:0000259" key="4">
    <source>
        <dbReference type="PROSITE" id="PS51194"/>
    </source>
</evidence>
<sequence>MGISAVAYDTRFKIRTRLKIQHLWNSGAVSIIIATNNFGIGVSKQTVRFTVHWYALSSIANYYQESGRAGHDDVCMQ</sequence>
<dbReference type="Pfam" id="PF00271">
    <property type="entry name" value="Helicase_C"/>
    <property type="match status" value="1"/>
</dbReference>
<proteinExistence type="inferred from homology"/>
<dbReference type="InterPro" id="IPR027417">
    <property type="entry name" value="P-loop_NTPase"/>
</dbReference>
<comment type="catalytic activity">
    <reaction evidence="2">
        <text>Couples ATP hydrolysis with the unwinding of duplex DNA by translocating in the 3'-5' direction.</text>
        <dbReference type="EC" id="5.6.2.4"/>
    </reaction>
</comment>
<dbReference type="EC" id="5.6.2.4" evidence="3"/>
<dbReference type="GO" id="GO:0009378">
    <property type="term" value="F:four-way junction helicase activity"/>
    <property type="evidence" value="ECO:0007669"/>
    <property type="project" value="TreeGrafter"/>
</dbReference>
<dbReference type="PANTHER" id="PTHR13710:SF152">
    <property type="entry name" value="ATP-DEPENDENT DNA HELICASE Q5"/>
    <property type="match status" value="1"/>
</dbReference>
<evidence type="ECO:0000256" key="3">
    <source>
        <dbReference type="ARBA" id="ARBA00034808"/>
    </source>
</evidence>
<dbReference type="SUPFAM" id="SSF52540">
    <property type="entry name" value="P-loop containing nucleoside triphosphate hydrolases"/>
    <property type="match status" value="1"/>
</dbReference>
<dbReference type="AlphaFoldDB" id="A0AAJ7DT48"/>
<dbReference type="GO" id="GO:0005737">
    <property type="term" value="C:cytoplasm"/>
    <property type="evidence" value="ECO:0007669"/>
    <property type="project" value="TreeGrafter"/>
</dbReference>
<dbReference type="InterPro" id="IPR001650">
    <property type="entry name" value="Helicase_C-like"/>
</dbReference>
<dbReference type="RefSeq" id="XP_011495932.1">
    <property type="nucleotide sequence ID" value="XM_011497630.1"/>
</dbReference>